<accession>A0A382YQX4</accession>
<reference evidence="2" key="1">
    <citation type="submission" date="2018-05" db="EMBL/GenBank/DDBJ databases">
        <authorList>
            <person name="Lanie J.A."/>
            <person name="Ng W.-L."/>
            <person name="Kazmierczak K.M."/>
            <person name="Andrzejewski T.M."/>
            <person name="Davidsen T.M."/>
            <person name="Wayne K.J."/>
            <person name="Tettelin H."/>
            <person name="Glass J.I."/>
            <person name="Rusch D."/>
            <person name="Podicherti R."/>
            <person name="Tsui H.-C.T."/>
            <person name="Winkler M.E."/>
        </authorList>
    </citation>
    <scope>NUCLEOTIDE SEQUENCE</scope>
</reference>
<protein>
    <submittedName>
        <fullName evidence="2">Uncharacterized protein</fullName>
    </submittedName>
</protein>
<gene>
    <name evidence="2" type="ORF">METZ01_LOCUS438551</name>
</gene>
<evidence type="ECO:0000256" key="1">
    <source>
        <dbReference type="SAM" id="MobiDB-lite"/>
    </source>
</evidence>
<proteinExistence type="predicted"/>
<feature type="non-terminal residue" evidence="2">
    <location>
        <position position="34"/>
    </location>
</feature>
<feature type="region of interest" description="Disordered" evidence="1">
    <location>
        <begin position="15"/>
        <end position="34"/>
    </location>
</feature>
<organism evidence="2">
    <name type="scientific">marine metagenome</name>
    <dbReference type="NCBI Taxonomy" id="408172"/>
    <lineage>
        <taxon>unclassified sequences</taxon>
        <taxon>metagenomes</taxon>
        <taxon>ecological metagenomes</taxon>
    </lineage>
</organism>
<name>A0A382YQX4_9ZZZZ</name>
<sequence length="34" mass="3380">MPDIFSQDEIDALLSAAGSDEGDAPSVSGGEARA</sequence>
<dbReference type="AlphaFoldDB" id="A0A382YQX4"/>
<evidence type="ECO:0000313" key="2">
    <source>
        <dbReference type="EMBL" id="SVD85697.1"/>
    </source>
</evidence>
<dbReference type="EMBL" id="UINC01177848">
    <property type="protein sequence ID" value="SVD85697.1"/>
    <property type="molecule type" value="Genomic_DNA"/>
</dbReference>